<keyword evidence="9" id="KW-1185">Reference proteome</keyword>
<reference evidence="8 9" key="1">
    <citation type="submission" date="2020-08" db="EMBL/GenBank/DDBJ databases">
        <title>Genomic Encyclopedia of Type Strains, Phase IV (KMG-IV): sequencing the most valuable type-strain genomes for metagenomic binning, comparative biology and taxonomic classification.</title>
        <authorList>
            <person name="Goeker M."/>
        </authorList>
    </citation>
    <scope>NUCLEOTIDE SEQUENCE [LARGE SCALE GENOMIC DNA]</scope>
    <source>
        <strain evidence="8 9">DSM 2461</strain>
    </source>
</reference>
<evidence type="ECO:0000313" key="8">
    <source>
        <dbReference type="EMBL" id="MBB6480104.1"/>
    </source>
</evidence>
<comment type="caution">
    <text evidence="8">The sequence shown here is derived from an EMBL/GenBank/DDBJ whole genome shotgun (WGS) entry which is preliminary data.</text>
</comment>
<dbReference type="Pfam" id="PF01594">
    <property type="entry name" value="AI-2E_transport"/>
    <property type="match status" value="1"/>
</dbReference>
<dbReference type="PANTHER" id="PTHR21716:SF4">
    <property type="entry name" value="TRANSMEMBRANE PROTEIN 245"/>
    <property type="match status" value="1"/>
</dbReference>
<feature type="transmembrane region" description="Helical" evidence="7">
    <location>
        <begin position="307"/>
        <end position="334"/>
    </location>
</feature>
<feature type="region of interest" description="Disordered" evidence="6">
    <location>
        <begin position="359"/>
        <end position="389"/>
    </location>
</feature>
<dbReference type="PANTHER" id="PTHR21716">
    <property type="entry name" value="TRANSMEMBRANE PROTEIN"/>
    <property type="match status" value="1"/>
</dbReference>
<evidence type="ECO:0000256" key="1">
    <source>
        <dbReference type="ARBA" id="ARBA00004141"/>
    </source>
</evidence>
<feature type="transmembrane region" description="Helical" evidence="7">
    <location>
        <begin position="236"/>
        <end position="258"/>
    </location>
</feature>
<evidence type="ECO:0000256" key="3">
    <source>
        <dbReference type="ARBA" id="ARBA00022692"/>
    </source>
</evidence>
<dbReference type="AlphaFoldDB" id="A0A841R4P0"/>
<organism evidence="8 9">
    <name type="scientific">Spirochaeta isovalerica</name>
    <dbReference type="NCBI Taxonomy" id="150"/>
    <lineage>
        <taxon>Bacteria</taxon>
        <taxon>Pseudomonadati</taxon>
        <taxon>Spirochaetota</taxon>
        <taxon>Spirochaetia</taxon>
        <taxon>Spirochaetales</taxon>
        <taxon>Spirochaetaceae</taxon>
        <taxon>Spirochaeta</taxon>
    </lineage>
</organism>
<gene>
    <name evidence="8" type="ORF">HNR50_001762</name>
</gene>
<evidence type="ECO:0000256" key="6">
    <source>
        <dbReference type="SAM" id="MobiDB-lite"/>
    </source>
</evidence>
<feature type="transmembrane region" description="Helical" evidence="7">
    <location>
        <begin position="12"/>
        <end position="39"/>
    </location>
</feature>
<proteinExistence type="inferred from homology"/>
<dbReference type="RefSeq" id="WP_184745938.1">
    <property type="nucleotide sequence ID" value="NZ_JACHGJ010000002.1"/>
</dbReference>
<evidence type="ECO:0000256" key="4">
    <source>
        <dbReference type="ARBA" id="ARBA00022989"/>
    </source>
</evidence>
<evidence type="ECO:0000313" key="9">
    <source>
        <dbReference type="Proteomes" id="UP000587760"/>
    </source>
</evidence>
<feature type="compositionally biased region" description="Acidic residues" evidence="6">
    <location>
        <begin position="365"/>
        <end position="389"/>
    </location>
</feature>
<evidence type="ECO:0000256" key="7">
    <source>
        <dbReference type="SAM" id="Phobius"/>
    </source>
</evidence>
<feature type="transmembrane region" description="Helical" evidence="7">
    <location>
        <begin position="270"/>
        <end position="287"/>
    </location>
</feature>
<comment type="similarity">
    <text evidence="2">Belongs to the autoinducer-2 exporter (AI-2E) (TC 2.A.86) family.</text>
</comment>
<accession>A0A841R4P0</accession>
<dbReference type="InterPro" id="IPR002549">
    <property type="entry name" value="AI-2E-like"/>
</dbReference>
<feature type="transmembrane region" description="Helical" evidence="7">
    <location>
        <begin position="211"/>
        <end position="230"/>
    </location>
</feature>
<feature type="transmembrane region" description="Helical" evidence="7">
    <location>
        <begin position="154"/>
        <end position="173"/>
    </location>
</feature>
<dbReference type="Proteomes" id="UP000587760">
    <property type="component" value="Unassembled WGS sequence"/>
</dbReference>
<keyword evidence="5 7" id="KW-0472">Membrane</keyword>
<comment type="subcellular location">
    <subcellularLocation>
        <location evidence="1">Membrane</location>
        <topology evidence="1">Multi-pass membrane protein</topology>
    </subcellularLocation>
</comment>
<keyword evidence="3 7" id="KW-0812">Transmembrane</keyword>
<evidence type="ECO:0000256" key="2">
    <source>
        <dbReference type="ARBA" id="ARBA00009773"/>
    </source>
</evidence>
<sequence length="389" mass="42211">MTHSAVNKLVVLILAAFVTALFALMIKGFLMTLLLAGVFSSLSQPIYRRLHGFVRGRESIAAGLTLLAILLIVIIPISIILSIVVVQAVQVGQAVGPWIQEMISQPDRLLSTLEKLPFYDYLVQYQDQILVKLGDLVSSLSSLLVNSISQVTSSTVQAGFLFFIFLYAFFFFLKDGGKLINIILYYLPLEDEPERKLLDYFTSVTRATLKGTFLIGIIQGTMAALGFWFAGIDSVVFWGLIMTILSIIPLIGSSLVWIPAVIILAVSGRIAAAVALGIYCAVLVGSIDNILRPVLVGKDTKMHELFILLGTLGGIGLFGIWGVLIGPVIAALFISIWELYGQTFAEYLPPVTEALSVVGGGDVEKGEEDEPEDEENDTIDDADTSDGET</sequence>
<dbReference type="GO" id="GO:0016020">
    <property type="term" value="C:membrane"/>
    <property type="evidence" value="ECO:0007669"/>
    <property type="project" value="UniProtKB-SubCell"/>
</dbReference>
<name>A0A841R4P0_9SPIO</name>
<dbReference type="EMBL" id="JACHGJ010000002">
    <property type="protein sequence ID" value="MBB6480104.1"/>
    <property type="molecule type" value="Genomic_DNA"/>
</dbReference>
<keyword evidence="4 7" id="KW-1133">Transmembrane helix</keyword>
<evidence type="ECO:0000256" key="5">
    <source>
        <dbReference type="ARBA" id="ARBA00023136"/>
    </source>
</evidence>
<feature type="transmembrane region" description="Helical" evidence="7">
    <location>
        <begin position="60"/>
        <end position="89"/>
    </location>
</feature>
<protein>
    <submittedName>
        <fullName evidence="8">Putative PurR-regulated permease PerM</fullName>
    </submittedName>
</protein>